<gene>
    <name evidence="1" type="ORF">OJ997_09025</name>
</gene>
<reference evidence="1" key="1">
    <citation type="submission" date="2022-10" db="EMBL/GenBank/DDBJ databases">
        <title>The WGS of Solirubrobacter phytolaccae KCTC 29190.</title>
        <authorList>
            <person name="Jiang Z."/>
        </authorList>
    </citation>
    <scope>NUCLEOTIDE SEQUENCE</scope>
    <source>
        <strain evidence="1">KCTC 29190</strain>
    </source>
</reference>
<sequence length="138" mass="14538">MRRAVSLATVTVLLAGCGGSDRRVNEPRPAPLVNMTAAVQDGVIRVSPRTVGAGQIVLIVSNQSDRPQRVTFATDELGGTRGGRTASTPIIPAKATGRLTIDAREGRYSVSVRDDGIRAARVFVGPPRPSGQNRVLLP</sequence>
<organism evidence="1 2">
    <name type="scientific">Solirubrobacter phytolaccae</name>
    <dbReference type="NCBI Taxonomy" id="1404360"/>
    <lineage>
        <taxon>Bacteria</taxon>
        <taxon>Bacillati</taxon>
        <taxon>Actinomycetota</taxon>
        <taxon>Thermoleophilia</taxon>
        <taxon>Solirubrobacterales</taxon>
        <taxon>Solirubrobacteraceae</taxon>
        <taxon>Solirubrobacter</taxon>
    </lineage>
</organism>
<dbReference type="RefSeq" id="WP_270024740.1">
    <property type="nucleotide sequence ID" value="NZ_JAPDDP010000012.1"/>
</dbReference>
<evidence type="ECO:0000313" key="1">
    <source>
        <dbReference type="EMBL" id="MDA0180433.1"/>
    </source>
</evidence>
<comment type="caution">
    <text evidence="1">The sequence shown here is derived from an EMBL/GenBank/DDBJ whole genome shotgun (WGS) entry which is preliminary data.</text>
</comment>
<dbReference type="EMBL" id="JAPDDP010000012">
    <property type="protein sequence ID" value="MDA0180433.1"/>
    <property type="molecule type" value="Genomic_DNA"/>
</dbReference>
<name>A0A9X3N621_9ACTN</name>
<dbReference type="AlphaFoldDB" id="A0A9X3N621"/>
<protein>
    <submittedName>
        <fullName evidence="1">Uncharacterized protein</fullName>
    </submittedName>
</protein>
<keyword evidence="2" id="KW-1185">Reference proteome</keyword>
<proteinExistence type="predicted"/>
<dbReference type="Proteomes" id="UP001147653">
    <property type="component" value="Unassembled WGS sequence"/>
</dbReference>
<evidence type="ECO:0000313" key="2">
    <source>
        <dbReference type="Proteomes" id="UP001147653"/>
    </source>
</evidence>
<accession>A0A9X3N621</accession>
<dbReference type="PROSITE" id="PS51257">
    <property type="entry name" value="PROKAR_LIPOPROTEIN"/>
    <property type="match status" value="1"/>
</dbReference>